<protein>
    <submittedName>
        <fullName evidence="2">ArsR family transcriptional regulator</fullName>
    </submittedName>
</protein>
<dbReference type="Gene3D" id="1.10.10.10">
    <property type="entry name" value="Winged helix-like DNA-binding domain superfamily/Winged helix DNA-binding domain"/>
    <property type="match status" value="2"/>
</dbReference>
<sequence>MSSDVHHGGDRSPLNNVSAERYEILGHPRRLHLLETLDERSHLSLAELTTELIDREGIDGPVGKARHEVRIDLVHNHLPRLAEFGLVDWSIEDGVELVEEPPIRTGVAGALIEEYGAESVDRLSDPVRIRLLQKLDSSDRPISLEQLASALAGHGTGSLGDTTESKIALHHNHLPALADLGILEYDRESELVSLFEDVPFDA</sequence>
<dbReference type="InterPro" id="IPR055768">
    <property type="entry name" value="DUF7344"/>
</dbReference>
<evidence type="ECO:0000313" key="3">
    <source>
        <dbReference type="Proteomes" id="UP000324104"/>
    </source>
</evidence>
<organism evidence="2 3">
    <name type="scientific">Natrialba swarupiae</name>
    <dbReference type="NCBI Taxonomy" id="2448032"/>
    <lineage>
        <taxon>Archaea</taxon>
        <taxon>Methanobacteriati</taxon>
        <taxon>Methanobacteriota</taxon>
        <taxon>Stenosarchaea group</taxon>
        <taxon>Halobacteria</taxon>
        <taxon>Halobacteriales</taxon>
        <taxon>Natrialbaceae</taxon>
        <taxon>Natrialba</taxon>
    </lineage>
</organism>
<dbReference type="InterPro" id="IPR036388">
    <property type="entry name" value="WH-like_DNA-bd_sf"/>
</dbReference>
<reference evidence="2 3" key="1">
    <citation type="submission" date="2019-08" db="EMBL/GenBank/DDBJ databases">
        <title>Archaea genome.</title>
        <authorList>
            <person name="Kajale S."/>
            <person name="Shouche Y."/>
            <person name="Deshpande N."/>
            <person name="Sharma A."/>
        </authorList>
    </citation>
    <scope>NUCLEOTIDE SEQUENCE [LARGE SCALE GENOMIC DNA]</scope>
    <source>
        <strain evidence="2 3">ESP3B_9</strain>
    </source>
</reference>
<gene>
    <name evidence="2" type="ORF">FYC77_06205</name>
</gene>
<dbReference type="Pfam" id="PF24035">
    <property type="entry name" value="DUF7344"/>
    <property type="match status" value="2"/>
</dbReference>
<name>A0A5D5APF0_9EURY</name>
<comment type="caution">
    <text evidence="2">The sequence shown here is derived from an EMBL/GenBank/DDBJ whole genome shotgun (WGS) entry which is preliminary data.</text>
</comment>
<accession>A0A5D5APF0</accession>
<evidence type="ECO:0000259" key="1">
    <source>
        <dbReference type="Pfam" id="PF24035"/>
    </source>
</evidence>
<dbReference type="RefSeq" id="WP_149080632.1">
    <property type="nucleotide sequence ID" value="NZ_VTAW01000005.1"/>
</dbReference>
<feature type="domain" description="DUF7344" evidence="1">
    <location>
        <begin position="22"/>
        <end position="94"/>
    </location>
</feature>
<dbReference type="Proteomes" id="UP000324104">
    <property type="component" value="Unassembled WGS sequence"/>
</dbReference>
<keyword evidence="3" id="KW-1185">Reference proteome</keyword>
<dbReference type="EMBL" id="VTAW01000005">
    <property type="protein sequence ID" value="TYT62903.1"/>
    <property type="molecule type" value="Genomic_DNA"/>
</dbReference>
<feature type="domain" description="DUF7344" evidence="1">
    <location>
        <begin position="123"/>
        <end position="192"/>
    </location>
</feature>
<proteinExistence type="predicted"/>
<dbReference type="AlphaFoldDB" id="A0A5D5APF0"/>
<evidence type="ECO:0000313" key="2">
    <source>
        <dbReference type="EMBL" id="TYT62903.1"/>
    </source>
</evidence>